<protein>
    <submittedName>
        <fullName evidence="2">Uncharacterized protein</fullName>
    </submittedName>
</protein>
<evidence type="ECO:0000256" key="1">
    <source>
        <dbReference type="SAM" id="MobiDB-lite"/>
    </source>
</evidence>
<feature type="region of interest" description="Disordered" evidence="1">
    <location>
        <begin position="138"/>
        <end position="167"/>
    </location>
</feature>
<reference evidence="2" key="1">
    <citation type="submission" date="2021-01" db="EMBL/GenBank/DDBJ databases">
        <authorList>
            <person name="Corre E."/>
            <person name="Pelletier E."/>
            <person name="Niang G."/>
            <person name="Scheremetjew M."/>
            <person name="Finn R."/>
            <person name="Kale V."/>
            <person name="Holt S."/>
            <person name="Cochrane G."/>
            <person name="Meng A."/>
            <person name="Brown T."/>
            <person name="Cohen L."/>
        </authorList>
    </citation>
    <scope>NUCLEOTIDE SEQUENCE</scope>
    <source>
        <strain evidence="2">CCMP281</strain>
    </source>
</reference>
<feature type="compositionally biased region" description="Basic residues" evidence="1">
    <location>
        <begin position="143"/>
        <end position="159"/>
    </location>
</feature>
<dbReference type="AlphaFoldDB" id="A0A7S3BW92"/>
<dbReference type="EMBL" id="HBHX01066393">
    <property type="protein sequence ID" value="CAE0147210.1"/>
    <property type="molecule type" value="Transcribed_RNA"/>
</dbReference>
<evidence type="ECO:0000313" key="2">
    <source>
        <dbReference type="EMBL" id="CAE0147210.1"/>
    </source>
</evidence>
<feature type="region of interest" description="Disordered" evidence="1">
    <location>
        <begin position="184"/>
        <end position="205"/>
    </location>
</feature>
<accession>A0A7S3BW92</accession>
<name>A0A7S3BW92_9EUKA</name>
<feature type="compositionally biased region" description="Basic and acidic residues" evidence="1">
    <location>
        <begin position="193"/>
        <end position="205"/>
    </location>
</feature>
<sequence>MCTKGMANMFFWSDGELRDLADRPDRWAAGSASSSAEGSFAKADWYKDSVMVFSGEYTNPGNKAEMVDVVLGLYAMVIRERKTTTKRLFEMTQAHLAEVFPYEYFEDLPQRLKQLMQYDKSTEGDEFRTILNAADMELSNKPNKPKTCRSRTERWRHHSASASTSTRSVLGAVDSKVVVATAASADVAPADGQQHDEGASREDLV</sequence>
<organism evidence="2">
    <name type="scientific">Haptolina ericina</name>
    <dbReference type="NCBI Taxonomy" id="156174"/>
    <lineage>
        <taxon>Eukaryota</taxon>
        <taxon>Haptista</taxon>
        <taxon>Haptophyta</taxon>
        <taxon>Prymnesiophyceae</taxon>
        <taxon>Prymnesiales</taxon>
        <taxon>Prymnesiaceae</taxon>
        <taxon>Haptolina</taxon>
    </lineage>
</organism>
<gene>
    <name evidence="2" type="ORF">HERI1096_LOCUS36747</name>
</gene>
<proteinExistence type="predicted"/>